<evidence type="ECO:0000256" key="1">
    <source>
        <dbReference type="SAM" id="Phobius"/>
    </source>
</evidence>
<dbReference type="EMBL" id="BONQ01000056">
    <property type="protein sequence ID" value="GIG45832.1"/>
    <property type="molecule type" value="Genomic_DNA"/>
</dbReference>
<reference evidence="2" key="1">
    <citation type="submission" date="2021-01" db="EMBL/GenBank/DDBJ databases">
        <title>Whole genome shotgun sequence of Dactylosporangium siamense NBRC 106093.</title>
        <authorList>
            <person name="Komaki H."/>
            <person name="Tamura T."/>
        </authorList>
    </citation>
    <scope>NUCLEOTIDE SEQUENCE</scope>
    <source>
        <strain evidence="2">NBRC 106093</strain>
    </source>
</reference>
<protein>
    <submittedName>
        <fullName evidence="2">Uncharacterized protein</fullName>
    </submittedName>
</protein>
<dbReference type="RefSeq" id="WP_203847627.1">
    <property type="nucleotide sequence ID" value="NZ_BAAAVW010000033.1"/>
</dbReference>
<accession>A0A919PKJ3</accession>
<keyword evidence="1" id="KW-0472">Membrane</keyword>
<dbReference type="InterPro" id="IPR046549">
    <property type="entry name" value="DUF6703"/>
</dbReference>
<keyword evidence="1" id="KW-1133">Transmembrane helix</keyword>
<evidence type="ECO:0000313" key="2">
    <source>
        <dbReference type="EMBL" id="GIG45832.1"/>
    </source>
</evidence>
<gene>
    <name evidence="2" type="ORF">Dsi01nite_038730</name>
</gene>
<name>A0A919PKJ3_9ACTN</name>
<dbReference type="Pfam" id="PF20444">
    <property type="entry name" value="DUF6703"/>
    <property type="match status" value="1"/>
</dbReference>
<feature type="transmembrane region" description="Helical" evidence="1">
    <location>
        <begin position="64"/>
        <end position="81"/>
    </location>
</feature>
<keyword evidence="1" id="KW-0812">Transmembrane</keyword>
<dbReference type="Proteomes" id="UP000660611">
    <property type="component" value="Unassembled WGS sequence"/>
</dbReference>
<dbReference type="AlphaFoldDB" id="A0A919PKJ3"/>
<evidence type="ECO:0000313" key="3">
    <source>
        <dbReference type="Proteomes" id="UP000660611"/>
    </source>
</evidence>
<sequence>MTQRVLTRLGRVKPTTAFLGVGVLVFVALVLPGPVGALLLLALAAGAGWLLAQTWPLHPPRARVMRLAVLALVVLLAVAKLT</sequence>
<organism evidence="2 3">
    <name type="scientific">Dactylosporangium siamense</name>
    <dbReference type="NCBI Taxonomy" id="685454"/>
    <lineage>
        <taxon>Bacteria</taxon>
        <taxon>Bacillati</taxon>
        <taxon>Actinomycetota</taxon>
        <taxon>Actinomycetes</taxon>
        <taxon>Micromonosporales</taxon>
        <taxon>Micromonosporaceae</taxon>
        <taxon>Dactylosporangium</taxon>
    </lineage>
</organism>
<keyword evidence="3" id="KW-1185">Reference proteome</keyword>
<proteinExistence type="predicted"/>
<comment type="caution">
    <text evidence="2">The sequence shown here is derived from an EMBL/GenBank/DDBJ whole genome shotgun (WGS) entry which is preliminary data.</text>
</comment>